<evidence type="ECO:0000313" key="2">
    <source>
        <dbReference type="Proteomes" id="UP000198521"/>
    </source>
</evidence>
<proteinExistence type="predicted"/>
<dbReference type="Pfam" id="PF08811">
    <property type="entry name" value="DUF1800"/>
    <property type="match status" value="1"/>
</dbReference>
<keyword evidence="2" id="KW-1185">Reference proteome</keyword>
<dbReference type="InterPro" id="IPR014917">
    <property type="entry name" value="DUF1800"/>
</dbReference>
<gene>
    <name evidence="1" type="ORF">SAMN04487910_4042</name>
</gene>
<evidence type="ECO:0000313" key="1">
    <source>
        <dbReference type="EMBL" id="SEM06951.1"/>
    </source>
</evidence>
<dbReference type="AlphaFoldDB" id="A0A1H7VCF4"/>
<dbReference type="OrthoDB" id="9772295at2"/>
<reference evidence="1 2" key="1">
    <citation type="submission" date="2016-10" db="EMBL/GenBank/DDBJ databases">
        <authorList>
            <person name="de Groot N.N."/>
        </authorList>
    </citation>
    <scope>NUCLEOTIDE SEQUENCE [LARGE SCALE GENOMIC DNA]</scope>
    <source>
        <strain evidence="1 2">DSM 25232</strain>
    </source>
</reference>
<dbReference type="RefSeq" id="WP_091411776.1">
    <property type="nucleotide sequence ID" value="NZ_FOAB01000008.1"/>
</dbReference>
<organism evidence="1 2">
    <name type="scientific">Aquimarina amphilecti</name>
    <dbReference type="NCBI Taxonomy" id="1038014"/>
    <lineage>
        <taxon>Bacteria</taxon>
        <taxon>Pseudomonadati</taxon>
        <taxon>Bacteroidota</taxon>
        <taxon>Flavobacteriia</taxon>
        <taxon>Flavobacteriales</taxon>
        <taxon>Flavobacteriaceae</taxon>
        <taxon>Aquimarina</taxon>
    </lineage>
</organism>
<name>A0A1H7VCF4_AQUAM</name>
<dbReference type="EMBL" id="FOAB01000008">
    <property type="protein sequence ID" value="SEM06951.1"/>
    <property type="molecule type" value="Genomic_DNA"/>
</dbReference>
<protein>
    <submittedName>
        <fullName evidence="1">Uncharacterized conserved protein, DUF1800 family</fullName>
    </submittedName>
</protein>
<accession>A0A1H7VCF4</accession>
<dbReference type="STRING" id="1038014.SAMN04487910_4042"/>
<dbReference type="Proteomes" id="UP000198521">
    <property type="component" value="Unassembled WGS sequence"/>
</dbReference>
<sequence>MLTTNTSCNVASLNIYSPTNSNPWNRQKVNHLYRRLGFGATPAMVNSALNQNPSDLIDSLIDEALNLNPTPAPAWGYWIKDDFDARPENPFEYRRDWKNQMVADMFQNNLRDRLTLFWSNHFVTEDNTYQSPAYMFQYYNLLQLHSLGNFKDFTSDMGLSSAMLIYLNGYENTKNRPNENYGRELYELFALGVDNGYTQNDIVETARALTGWNEREERWGPITFDNNKFDNDDKTIFGQTGNWDYYDVIRILFEQRPQQIAEFICGKFYRYFISPATNENIVSQLAQTLLDNNFEMAPVLRQLFKSEHFFDQKSLGVHIKSPVDVQINFFKDLDFELPADFEFNNKIRGGCQELGQELLKPVDVAGWQGDKDWIDSSTITTRWDRIGWYVWRAWRHNEEQFRVIGKAITDENSNDVELVSRQIMDNFLSKELISATEYSQGLEIFKDQVPENYFEDGTWNLDWETAPKQVYSLLQFLITIPEFQLK</sequence>